<feature type="compositionally biased region" description="Polar residues" evidence="1">
    <location>
        <begin position="1"/>
        <end position="37"/>
    </location>
</feature>
<gene>
    <name evidence="2" type="ORF">FA13DRAFT_1811136</name>
</gene>
<accession>A0A4Y7TPC9</accession>
<evidence type="ECO:0000256" key="1">
    <source>
        <dbReference type="SAM" id="MobiDB-lite"/>
    </source>
</evidence>
<dbReference type="Proteomes" id="UP000298030">
    <property type="component" value="Unassembled WGS sequence"/>
</dbReference>
<protein>
    <submittedName>
        <fullName evidence="2">Uncharacterized protein</fullName>
    </submittedName>
</protein>
<dbReference type="EMBL" id="QPFP01000007">
    <property type="protein sequence ID" value="TEB35422.1"/>
    <property type="molecule type" value="Genomic_DNA"/>
</dbReference>
<evidence type="ECO:0000313" key="3">
    <source>
        <dbReference type="Proteomes" id="UP000298030"/>
    </source>
</evidence>
<feature type="region of interest" description="Disordered" evidence="1">
    <location>
        <begin position="1"/>
        <end position="48"/>
    </location>
</feature>
<dbReference type="AlphaFoldDB" id="A0A4Y7TPC9"/>
<keyword evidence="3" id="KW-1185">Reference proteome</keyword>
<evidence type="ECO:0000313" key="2">
    <source>
        <dbReference type="EMBL" id="TEB35422.1"/>
    </source>
</evidence>
<name>A0A4Y7TPC9_COPMI</name>
<organism evidence="2 3">
    <name type="scientific">Coprinellus micaceus</name>
    <name type="common">Glistening ink-cap mushroom</name>
    <name type="synonym">Coprinus micaceus</name>
    <dbReference type="NCBI Taxonomy" id="71717"/>
    <lineage>
        <taxon>Eukaryota</taxon>
        <taxon>Fungi</taxon>
        <taxon>Dikarya</taxon>
        <taxon>Basidiomycota</taxon>
        <taxon>Agaricomycotina</taxon>
        <taxon>Agaricomycetes</taxon>
        <taxon>Agaricomycetidae</taxon>
        <taxon>Agaricales</taxon>
        <taxon>Agaricineae</taxon>
        <taxon>Psathyrellaceae</taxon>
        <taxon>Coprinellus</taxon>
    </lineage>
</organism>
<sequence>MSFSTTVRRSFYSTGRAPYSQSAPSKNATASSSTQAVPKNKKRQHTLPREKLRALISLYHQSDTFITQDNLVEEINKALLPKLRAERLGKDRVDMPSYDSFKRISDERKNAPKVTDVWAAKHKGSERYGMGNAAQWSAGGRSTREVKVIEALYGVNMSSPNSVRPGLEAVEAALEQDQYKGPSRE</sequence>
<dbReference type="OrthoDB" id="5597211at2759"/>
<proteinExistence type="predicted"/>
<reference evidence="2 3" key="1">
    <citation type="journal article" date="2019" name="Nat. Ecol. Evol.">
        <title>Megaphylogeny resolves global patterns of mushroom evolution.</title>
        <authorList>
            <person name="Varga T."/>
            <person name="Krizsan K."/>
            <person name="Foldi C."/>
            <person name="Dima B."/>
            <person name="Sanchez-Garcia M."/>
            <person name="Sanchez-Ramirez S."/>
            <person name="Szollosi G.J."/>
            <person name="Szarkandi J.G."/>
            <person name="Papp V."/>
            <person name="Albert L."/>
            <person name="Andreopoulos W."/>
            <person name="Angelini C."/>
            <person name="Antonin V."/>
            <person name="Barry K.W."/>
            <person name="Bougher N.L."/>
            <person name="Buchanan P."/>
            <person name="Buyck B."/>
            <person name="Bense V."/>
            <person name="Catcheside P."/>
            <person name="Chovatia M."/>
            <person name="Cooper J."/>
            <person name="Damon W."/>
            <person name="Desjardin D."/>
            <person name="Finy P."/>
            <person name="Geml J."/>
            <person name="Haridas S."/>
            <person name="Hughes K."/>
            <person name="Justo A."/>
            <person name="Karasinski D."/>
            <person name="Kautmanova I."/>
            <person name="Kiss B."/>
            <person name="Kocsube S."/>
            <person name="Kotiranta H."/>
            <person name="LaButti K.M."/>
            <person name="Lechner B.E."/>
            <person name="Liimatainen K."/>
            <person name="Lipzen A."/>
            <person name="Lukacs Z."/>
            <person name="Mihaltcheva S."/>
            <person name="Morgado L.N."/>
            <person name="Niskanen T."/>
            <person name="Noordeloos M.E."/>
            <person name="Ohm R.A."/>
            <person name="Ortiz-Santana B."/>
            <person name="Ovrebo C."/>
            <person name="Racz N."/>
            <person name="Riley R."/>
            <person name="Savchenko A."/>
            <person name="Shiryaev A."/>
            <person name="Soop K."/>
            <person name="Spirin V."/>
            <person name="Szebenyi C."/>
            <person name="Tomsovsky M."/>
            <person name="Tulloss R.E."/>
            <person name="Uehling J."/>
            <person name="Grigoriev I.V."/>
            <person name="Vagvolgyi C."/>
            <person name="Papp T."/>
            <person name="Martin F.M."/>
            <person name="Miettinen O."/>
            <person name="Hibbett D.S."/>
            <person name="Nagy L.G."/>
        </authorList>
    </citation>
    <scope>NUCLEOTIDE SEQUENCE [LARGE SCALE GENOMIC DNA]</scope>
    <source>
        <strain evidence="2 3">FP101781</strain>
    </source>
</reference>
<comment type="caution">
    <text evidence="2">The sequence shown here is derived from an EMBL/GenBank/DDBJ whole genome shotgun (WGS) entry which is preliminary data.</text>
</comment>